<protein>
    <submittedName>
        <fullName evidence="1">Uncharacterized protein</fullName>
    </submittedName>
</protein>
<evidence type="ECO:0000313" key="2">
    <source>
        <dbReference type="Proteomes" id="UP000474296"/>
    </source>
</evidence>
<dbReference type="AlphaFoldDB" id="A0A6M0CLK0"/>
<name>A0A6M0CLK0_9FLAO</name>
<dbReference type="Proteomes" id="UP000474296">
    <property type="component" value="Unassembled WGS sequence"/>
</dbReference>
<reference evidence="1 2" key="1">
    <citation type="submission" date="2020-01" db="EMBL/GenBank/DDBJ databases">
        <title>Spongiivirga citrea KCTC 32990T.</title>
        <authorList>
            <person name="Wang G."/>
        </authorList>
    </citation>
    <scope>NUCLEOTIDE SEQUENCE [LARGE SCALE GENOMIC DNA]</scope>
    <source>
        <strain evidence="1 2">KCTC 32990</strain>
    </source>
</reference>
<comment type="caution">
    <text evidence="1">The sequence shown here is derived from an EMBL/GenBank/DDBJ whole genome shotgun (WGS) entry which is preliminary data.</text>
</comment>
<dbReference type="EMBL" id="JAABOQ010000007">
    <property type="protein sequence ID" value="NER18761.1"/>
    <property type="molecule type" value="Genomic_DNA"/>
</dbReference>
<proteinExistence type="predicted"/>
<keyword evidence="2" id="KW-1185">Reference proteome</keyword>
<evidence type="ECO:0000313" key="1">
    <source>
        <dbReference type="EMBL" id="NER18761.1"/>
    </source>
</evidence>
<dbReference type="RefSeq" id="WP_164033447.1">
    <property type="nucleotide sequence ID" value="NZ_JAABOQ010000007.1"/>
</dbReference>
<organism evidence="1 2">
    <name type="scientific">Spongiivirga citrea</name>
    <dbReference type="NCBI Taxonomy" id="1481457"/>
    <lineage>
        <taxon>Bacteria</taxon>
        <taxon>Pseudomonadati</taxon>
        <taxon>Bacteroidota</taxon>
        <taxon>Flavobacteriia</taxon>
        <taxon>Flavobacteriales</taxon>
        <taxon>Flavobacteriaceae</taxon>
        <taxon>Spongiivirga</taxon>
    </lineage>
</organism>
<sequence>MTELNDISPDLKEQRIENWFTELVGALRTDQIKINNGIIEPEKEDFYDKMIFGGFEEMVLKQQEVSSKFYIAKMLNDYFTEFTKRKAKPLRLGLDLSNSKILVWAEIKMDDEDTEDALILTEAAVNSTYSQHGFLISSTIVEDCDALLLPRHYKEVDLSATESL</sequence>
<gene>
    <name evidence="1" type="ORF">GWK10_16195</name>
</gene>
<accession>A0A6M0CLK0</accession>